<reference evidence="6" key="1">
    <citation type="submission" date="2022-03" db="EMBL/GenBank/DDBJ databases">
        <authorList>
            <person name="Martin C."/>
        </authorList>
    </citation>
    <scope>NUCLEOTIDE SEQUENCE</scope>
</reference>
<dbReference type="OrthoDB" id="6489092at2759"/>
<organism evidence="6 7">
    <name type="scientific">Owenia fusiformis</name>
    <name type="common">Polychaete worm</name>
    <dbReference type="NCBI Taxonomy" id="6347"/>
    <lineage>
        <taxon>Eukaryota</taxon>
        <taxon>Metazoa</taxon>
        <taxon>Spiralia</taxon>
        <taxon>Lophotrochozoa</taxon>
        <taxon>Annelida</taxon>
        <taxon>Polychaeta</taxon>
        <taxon>Sedentaria</taxon>
        <taxon>Canalipalpata</taxon>
        <taxon>Sabellida</taxon>
        <taxon>Oweniida</taxon>
        <taxon>Oweniidae</taxon>
        <taxon>Owenia</taxon>
    </lineage>
</organism>
<evidence type="ECO:0000256" key="2">
    <source>
        <dbReference type="ARBA" id="ARBA00006370"/>
    </source>
</evidence>
<dbReference type="SMART" id="SM00737">
    <property type="entry name" value="ML"/>
    <property type="match status" value="1"/>
</dbReference>
<dbReference type="Gene3D" id="2.60.40.770">
    <property type="match status" value="1"/>
</dbReference>
<keyword evidence="3" id="KW-0964">Secreted</keyword>
<evidence type="ECO:0000313" key="7">
    <source>
        <dbReference type="Proteomes" id="UP000749559"/>
    </source>
</evidence>
<keyword evidence="5" id="KW-1015">Disulfide bond</keyword>
<dbReference type="SUPFAM" id="SSF81296">
    <property type="entry name" value="E set domains"/>
    <property type="match status" value="1"/>
</dbReference>
<dbReference type="FunFam" id="2.60.40.770:FF:000001">
    <property type="entry name" value="NPC intracellular cholesterol transporter 2"/>
    <property type="match status" value="1"/>
</dbReference>
<accession>A0A8J1U4C2</accession>
<evidence type="ECO:0000256" key="4">
    <source>
        <dbReference type="ARBA" id="ARBA00022729"/>
    </source>
</evidence>
<keyword evidence="4" id="KW-0732">Signal</keyword>
<comment type="subcellular location">
    <subcellularLocation>
        <location evidence="1">Secreted</location>
    </subcellularLocation>
</comment>
<dbReference type="EMBL" id="CAIIXF020000008">
    <property type="protein sequence ID" value="CAH1790762.1"/>
    <property type="molecule type" value="Genomic_DNA"/>
</dbReference>
<dbReference type="GO" id="GO:0032934">
    <property type="term" value="F:sterol binding"/>
    <property type="evidence" value="ECO:0007669"/>
    <property type="project" value="InterPro"/>
</dbReference>
<dbReference type="GO" id="GO:0032367">
    <property type="term" value="P:intracellular cholesterol transport"/>
    <property type="evidence" value="ECO:0007669"/>
    <property type="project" value="InterPro"/>
</dbReference>
<evidence type="ECO:0000256" key="3">
    <source>
        <dbReference type="ARBA" id="ARBA00022525"/>
    </source>
</evidence>
<dbReference type="Proteomes" id="UP000749559">
    <property type="component" value="Unassembled WGS sequence"/>
</dbReference>
<dbReference type="GO" id="GO:0005576">
    <property type="term" value="C:extracellular region"/>
    <property type="evidence" value="ECO:0007669"/>
    <property type="project" value="UniProtKB-SubCell"/>
</dbReference>
<evidence type="ECO:0000256" key="1">
    <source>
        <dbReference type="ARBA" id="ARBA00004613"/>
    </source>
</evidence>
<protein>
    <submittedName>
        <fullName evidence="6">Uncharacterized protein</fullName>
    </submittedName>
</protein>
<sequence length="147" mass="15808">MFLRICIFSCIILGALSIPVVWKDCGSKTGGIKSVDVTPCGAQPCVLKHNSNVTMKVQFVANAMSKTLTSVVHGIIAGVPVPFPIPNPDGCKSNVTCPVKSGDMNTYSNVLFVNPSYPKLKLVVKWELKDDSTNDMFCFVIPVSIGD</sequence>
<dbReference type="AlphaFoldDB" id="A0A8J1U4C2"/>
<evidence type="ECO:0000313" key="6">
    <source>
        <dbReference type="EMBL" id="CAH1790762.1"/>
    </source>
</evidence>
<gene>
    <name evidence="6" type="ORF">OFUS_LOCUS15933</name>
</gene>
<dbReference type="Pfam" id="PF02221">
    <property type="entry name" value="E1_DerP2_DerF2"/>
    <property type="match status" value="1"/>
</dbReference>
<evidence type="ECO:0000256" key="5">
    <source>
        <dbReference type="ARBA" id="ARBA00023157"/>
    </source>
</evidence>
<dbReference type="PANTHER" id="PTHR11306">
    <property type="entry name" value="NIEMANN PICK TYPE C2 PROTEIN NPC2-RELATED"/>
    <property type="match status" value="1"/>
</dbReference>
<dbReference type="InterPro" id="IPR003172">
    <property type="entry name" value="ML_dom"/>
</dbReference>
<keyword evidence="7" id="KW-1185">Reference proteome</keyword>
<dbReference type="InterPro" id="IPR033916">
    <property type="entry name" value="ML_Npc2-like"/>
</dbReference>
<dbReference type="PANTHER" id="PTHR11306:SF68">
    <property type="entry name" value="NPC INTRACELLULAR CHOLESTEROL TRANSPORTER 2"/>
    <property type="match status" value="1"/>
</dbReference>
<proteinExistence type="inferred from homology"/>
<dbReference type="CDD" id="cd00916">
    <property type="entry name" value="Npc2_like"/>
    <property type="match status" value="1"/>
</dbReference>
<comment type="similarity">
    <text evidence="2">Belongs to the NPC2 family.</text>
</comment>
<dbReference type="InterPro" id="IPR014756">
    <property type="entry name" value="Ig_E-set"/>
</dbReference>
<comment type="caution">
    <text evidence="6">The sequence shown here is derived from an EMBL/GenBank/DDBJ whole genome shotgun (WGS) entry which is preliminary data.</text>
</comment>
<name>A0A8J1U4C2_OWEFU</name>
<dbReference type="InterPro" id="IPR039670">
    <property type="entry name" value="NPC2-like"/>
</dbReference>